<dbReference type="SMART" id="SM00028">
    <property type="entry name" value="TPR"/>
    <property type="match status" value="4"/>
</dbReference>
<reference evidence="2 3" key="1">
    <citation type="submission" date="2014-06" db="EMBL/GenBank/DDBJ databases">
        <authorList>
            <person name="Swart Estienne"/>
        </authorList>
    </citation>
    <scope>NUCLEOTIDE SEQUENCE [LARGE SCALE GENOMIC DNA]</scope>
    <source>
        <strain evidence="2 3">130c</strain>
    </source>
</reference>
<dbReference type="InterPro" id="IPR018490">
    <property type="entry name" value="cNMP-bd_dom_sf"/>
</dbReference>
<dbReference type="InterPro" id="IPR019734">
    <property type="entry name" value="TPR_rpt"/>
</dbReference>
<dbReference type="InParanoid" id="A0A078A8D2"/>
<evidence type="ECO:0000313" key="3">
    <source>
        <dbReference type="Proteomes" id="UP000039865"/>
    </source>
</evidence>
<dbReference type="Gene3D" id="2.60.120.10">
    <property type="entry name" value="Jelly Rolls"/>
    <property type="match status" value="1"/>
</dbReference>
<dbReference type="Proteomes" id="UP000039865">
    <property type="component" value="Unassembled WGS sequence"/>
</dbReference>
<evidence type="ECO:0000256" key="1">
    <source>
        <dbReference type="SAM" id="MobiDB-lite"/>
    </source>
</evidence>
<feature type="region of interest" description="Disordered" evidence="1">
    <location>
        <begin position="523"/>
        <end position="546"/>
    </location>
</feature>
<dbReference type="InterPro" id="IPR011990">
    <property type="entry name" value="TPR-like_helical_dom_sf"/>
</dbReference>
<dbReference type="OrthoDB" id="323066at2759"/>
<name>A0A078A8D2_STYLE</name>
<dbReference type="SUPFAM" id="SSF51206">
    <property type="entry name" value="cAMP-binding domain-like"/>
    <property type="match status" value="1"/>
</dbReference>
<dbReference type="Gene3D" id="1.25.40.10">
    <property type="entry name" value="Tetratricopeptide repeat domain"/>
    <property type="match status" value="1"/>
</dbReference>
<feature type="compositionally biased region" description="Polar residues" evidence="1">
    <location>
        <begin position="537"/>
        <end position="546"/>
    </location>
</feature>
<dbReference type="InterPro" id="IPR014710">
    <property type="entry name" value="RmlC-like_jellyroll"/>
</dbReference>
<organism evidence="2 3">
    <name type="scientific">Stylonychia lemnae</name>
    <name type="common">Ciliate</name>
    <dbReference type="NCBI Taxonomy" id="5949"/>
    <lineage>
        <taxon>Eukaryota</taxon>
        <taxon>Sar</taxon>
        <taxon>Alveolata</taxon>
        <taxon>Ciliophora</taxon>
        <taxon>Intramacronucleata</taxon>
        <taxon>Spirotrichea</taxon>
        <taxon>Stichotrichia</taxon>
        <taxon>Sporadotrichida</taxon>
        <taxon>Oxytrichidae</taxon>
        <taxon>Stylonychinae</taxon>
        <taxon>Stylonychia</taxon>
    </lineage>
</organism>
<keyword evidence="3" id="KW-1185">Reference proteome</keyword>
<feature type="region of interest" description="Disordered" evidence="1">
    <location>
        <begin position="300"/>
        <end position="325"/>
    </location>
</feature>
<accession>A0A078A8D2</accession>
<proteinExistence type="predicted"/>
<dbReference type="EMBL" id="CCKQ01005775">
    <property type="protein sequence ID" value="CDW77036.1"/>
    <property type="molecule type" value="Genomic_DNA"/>
</dbReference>
<sequence>MQKDSSAKMKSAMKNTKGKDKADSSQTDESFCSLFKAKYTDQDQQKQNIDKRRLLMPIKSEQKLQMEDIKINSDIQSNLALPLSPSTDSFRGKSTNYRSEPSHQQLIVITEESLDDWLAQSINLDIKNMPALRKLNLPQQTKDILQKYEPKRKAQYSQIPSVVKSYIDQNNYSQQAINQNNHQFSKFTQSVQQSHQQSRMTTERTDFTPSLRLAMDDKNIVSYRSQNSQVQVVDQLQMAQISSRWSNPSMITPRGFMFTPEQLNSQHLVSVVDQIEQQKALTHKINKRVVQTMKRQAITENAQIRSKSQINSNNDHSPTRVKTSSSPLIKFRNNSRQRNLAALHNYQTYQDDVSFRKLKVFDHKQHQDFNFKSISELNDAQKQERYIAKIKHDNYKVPQLGKNQEMYYTQDRRTSLINPYTSSHKSSSLIIKNPSVIKKNSQYQTKLSRIIQMQSKTETDRIKALKEQISFQSYAQNRQSVQEEIHLVSNQNEISQSYMKDELPLINRAIDIIPQINPYQNAASNQLSRNTSDKSKMMNSATQSPMRSNLQGYYKNAIGLVKKDSTLSARHLSFNQSNILQTQREGSTKSQKRIEKPVSVFRDSNFWLHKAFNFQKDGKFNSSIDSLNKAIALDFTNMQAHLNLAGMLYQIKKYDQSTRVYDNIIAQHEALNDDESFESALYGKVLCQVRLENYERAIDEYESLEKAFPRYTDLDCIRANKPQYLYIKAVILRKLQRFEEASRYYDYLRQEEFSFSSNQQSIDSESISDPYKLLNRRCLEFLRTKIPEYEPPQTLGSIITSRFILDDGWLFDKIEDTAKLLSKLSFFCRFNREQIVHFMKKLKIQTYQADDIVYLEDDLVRIVIDGQLQMISYKASVSEPQVIANLYPGDIINYSRIDQGQSVYFQNWIVANKSFKTTSVIVCDRQFFDFIWDQQNTNNNKIIYETLKNHQALQGVTTQTLYLIAFELIQIRNYKPSETVLKQAHKSKLKKFDKYFYGNRMTNQMIERNKQQFIDKIKLKKKQKVFNPDQSYAAQDKLFQVNKFPVSQLDATANTNPQSIHQESRISLNAFKKTESLIDQLTNQNPIVRDLISRRNSKEQLSVDTNLQIETNKEMYQQKLQLKSEKDKIQYLIESVFKRNMEILNHYLETFKIDDAEDGLYILDEGQCIVKPTIDKTDKSDIQKPKCCHWKNHIKGKDQSEANQEEGQVNQKKCCEQTNKNEQKILKKGDFFGLSDFFRIKTYNYYGDVIASEGSGVSCLYIKKQHLDQRIPYYDLEKIKKNCTEKKNMAEASLAYSLKFSKLANDFISQFYSEN</sequence>
<feature type="region of interest" description="Disordered" evidence="1">
    <location>
        <begin position="1"/>
        <end position="27"/>
    </location>
</feature>
<dbReference type="SUPFAM" id="SSF48452">
    <property type="entry name" value="TPR-like"/>
    <property type="match status" value="1"/>
</dbReference>
<protein>
    <submittedName>
        <fullName evidence="2">Tpr repeat-containing protein</fullName>
    </submittedName>
</protein>
<evidence type="ECO:0000313" key="2">
    <source>
        <dbReference type="EMBL" id="CDW77036.1"/>
    </source>
</evidence>
<gene>
    <name evidence="2" type="primary">Contig5823.g6240</name>
    <name evidence="2" type="ORF">STYLEM_6003</name>
</gene>